<evidence type="ECO:0000313" key="2">
    <source>
        <dbReference type="EMBL" id="KIY65455.1"/>
    </source>
</evidence>
<accession>A0A0D7B5G1</accession>
<protein>
    <recommendedName>
        <fullName evidence="4">Zn(2)-C6 fungal-type domain-containing protein</fullName>
    </recommendedName>
</protein>
<name>A0A0D7B5G1_9AGAR</name>
<reference evidence="2 3" key="1">
    <citation type="journal article" date="2015" name="Fungal Genet. Biol.">
        <title>Evolution of novel wood decay mechanisms in Agaricales revealed by the genome sequences of Fistulina hepatica and Cylindrobasidium torrendii.</title>
        <authorList>
            <person name="Floudas D."/>
            <person name="Held B.W."/>
            <person name="Riley R."/>
            <person name="Nagy L.G."/>
            <person name="Koehler G."/>
            <person name="Ransdell A.S."/>
            <person name="Younus H."/>
            <person name="Chow J."/>
            <person name="Chiniquy J."/>
            <person name="Lipzen A."/>
            <person name="Tritt A."/>
            <person name="Sun H."/>
            <person name="Haridas S."/>
            <person name="LaButti K."/>
            <person name="Ohm R.A."/>
            <person name="Kues U."/>
            <person name="Blanchette R.A."/>
            <person name="Grigoriev I.V."/>
            <person name="Minto R.E."/>
            <person name="Hibbett D.S."/>
        </authorList>
    </citation>
    <scope>NUCLEOTIDE SEQUENCE [LARGE SCALE GENOMIC DNA]</scope>
    <source>
        <strain evidence="2 3">FP15055 ss-10</strain>
    </source>
</reference>
<gene>
    <name evidence="2" type="ORF">CYLTODRAFT_61618</name>
</gene>
<feature type="compositionally biased region" description="Basic residues" evidence="1">
    <location>
        <begin position="214"/>
        <end position="224"/>
    </location>
</feature>
<organism evidence="2 3">
    <name type="scientific">Cylindrobasidium torrendii FP15055 ss-10</name>
    <dbReference type="NCBI Taxonomy" id="1314674"/>
    <lineage>
        <taxon>Eukaryota</taxon>
        <taxon>Fungi</taxon>
        <taxon>Dikarya</taxon>
        <taxon>Basidiomycota</taxon>
        <taxon>Agaricomycotina</taxon>
        <taxon>Agaricomycetes</taxon>
        <taxon>Agaricomycetidae</taxon>
        <taxon>Agaricales</taxon>
        <taxon>Marasmiineae</taxon>
        <taxon>Physalacriaceae</taxon>
        <taxon>Cylindrobasidium</taxon>
    </lineage>
</organism>
<feature type="region of interest" description="Disordered" evidence="1">
    <location>
        <begin position="57"/>
        <end position="95"/>
    </location>
</feature>
<evidence type="ECO:0000313" key="3">
    <source>
        <dbReference type="Proteomes" id="UP000054007"/>
    </source>
</evidence>
<sequence>MTEARRYTLTSFAMLEPEDPTIDAYSSTITLYQTFEESAQDTTARLHSLNSLANAIPREWHPQARSETRASQESHPRASHTAVIAPSPQPSEPRVESWDLDAQETASPCFECISVFQTCEHRKRDDLEQPCRRCTILGLECDMVWLRRTPDPPITFGTAMETPQSSQTTLQVPREQLDISKNASSPREPLPRPAVSVVLPRRSVLTPRTPSSPAKRRPQNHRQKSVPLSDVSSAHFCTHCH</sequence>
<proteinExistence type="predicted"/>
<evidence type="ECO:0000256" key="1">
    <source>
        <dbReference type="SAM" id="MobiDB-lite"/>
    </source>
</evidence>
<feature type="compositionally biased region" description="Basic and acidic residues" evidence="1">
    <location>
        <begin position="58"/>
        <end position="76"/>
    </location>
</feature>
<feature type="region of interest" description="Disordered" evidence="1">
    <location>
        <begin position="180"/>
        <end position="230"/>
    </location>
</feature>
<dbReference type="EMBL" id="KN880589">
    <property type="protein sequence ID" value="KIY65455.1"/>
    <property type="molecule type" value="Genomic_DNA"/>
</dbReference>
<dbReference type="Proteomes" id="UP000054007">
    <property type="component" value="Unassembled WGS sequence"/>
</dbReference>
<dbReference type="AlphaFoldDB" id="A0A0D7B5G1"/>
<evidence type="ECO:0008006" key="4">
    <source>
        <dbReference type="Google" id="ProtNLM"/>
    </source>
</evidence>
<keyword evidence="3" id="KW-1185">Reference proteome</keyword>